<dbReference type="EMBL" id="CP001841">
    <property type="protein sequence ID" value="AEF80208.1"/>
    <property type="molecule type" value="Genomic_DNA"/>
</dbReference>
<name>F5YFF9_LEAAZ</name>
<evidence type="ECO:0000259" key="4">
    <source>
        <dbReference type="Pfam" id="PF10672"/>
    </source>
</evidence>
<dbReference type="KEGG" id="taz:TREAZ_0118"/>
<keyword evidence="3" id="KW-0949">S-adenosyl-L-methionine</keyword>
<evidence type="ECO:0000313" key="6">
    <source>
        <dbReference type="Proteomes" id="UP000009222"/>
    </source>
</evidence>
<dbReference type="InterPro" id="IPR019614">
    <property type="entry name" value="SAM-dep_methyl-trfase"/>
</dbReference>
<gene>
    <name evidence="5" type="ordered locus">TREAZ_0118</name>
</gene>
<dbReference type="OrthoDB" id="9805492at2"/>
<reference evidence="5 6" key="2">
    <citation type="journal article" date="2011" name="ISME J.">
        <title>RNA-seq reveals cooperative metabolic interactions between two termite-gut spirochete species in co-culture.</title>
        <authorList>
            <person name="Rosenthal A.Z."/>
            <person name="Matson E.G."/>
            <person name="Eldar A."/>
            <person name="Leadbetter J.R."/>
        </authorList>
    </citation>
    <scope>NUCLEOTIDE SEQUENCE [LARGE SCALE GENOMIC DNA]</scope>
    <source>
        <strain evidence="6">ATCC BAA-888 / DSM 13862 / ZAS-9</strain>
    </source>
</reference>
<evidence type="ECO:0000256" key="1">
    <source>
        <dbReference type="ARBA" id="ARBA00022603"/>
    </source>
</evidence>
<feature type="domain" description="S-adenosylmethionine-dependent methyltransferase" evidence="4">
    <location>
        <begin position="59"/>
        <end position="274"/>
    </location>
</feature>
<sequence length="337" mass="38339">MDSDAKTAAQAELLFNRLSKRHRHLKKWARRIGVDAYRLYDRDIPEIPLVIDLYGDAVSGALYKRPYEKDEAEEERWLAAMADSAAEALGLKKELIFLKQRERQRGNSQYEKIGKGNIWREVHEGDLRFRVNLSDYLDTGLFLDARKRRSLLRAEAAGKRVLNLFAYTCSLSVCAAASGASEVDSVDLSNTYLDWGKANFALNGLDTDTASAFRFIREDVLSFLSKAKAKHLAWDIIILDPPSFSNSKKMQTDLDIRRDYHTLIKNCLALLSPGTPGEASRKGKLWFSSNARGFHLADEEFPGFQIKNMQKEMEDEDLKGKKLPACYTFIQSRRNDA</sequence>
<evidence type="ECO:0000256" key="2">
    <source>
        <dbReference type="ARBA" id="ARBA00022679"/>
    </source>
</evidence>
<evidence type="ECO:0000313" key="5">
    <source>
        <dbReference type="EMBL" id="AEF80208.1"/>
    </source>
</evidence>
<dbReference type="PANTHER" id="PTHR43042">
    <property type="entry name" value="SAM-DEPENDENT METHYLTRANSFERASE"/>
    <property type="match status" value="1"/>
</dbReference>
<dbReference type="Gene3D" id="3.40.50.150">
    <property type="entry name" value="Vaccinia Virus protein VP39"/>
    <property type="match status" value="1"/>
</dbReference>
<protein>
    <recommendedName>
        <fullName evidence="4">S-adenosylmethionine-dependent methyltransferase domain-containing protein</fullName>
    </recommendedName>
</protein>
<accession>F5YFF9</accession>
<dbReference type="GO" id="GO:0032259">
    <property type="term" value="P:methylation"/>
    <property type="evidence" value="ECO:0007669"/>
    <property type="project" value="UniProtKB-KW"/>
</dbReference>
<reference evidence="6" key="1">
    <citation type="submission" date="2009-12" db="EMBL/GenBank/DDBJ databases">
        <title>Complete sequence of Treponema azotonutricium strain ZAS-9.</title>
        <authorList>
            <person name="Tetu S.G."/>
            <person name="Matson E."/>
            <person name="Ren Q."/>
            <person name="Seshadri R."/>
            <person name="Elbourne L."/>
            <person name="Hassan K.A."/>
            <person name="Durkin A."/>
            <person name="Radune D."/>
            <person name="Mohamoud Y."/>
            <person name="Shay R."/>
            <person name="Jin S."/>
            <person name="Zhang X."/>
            <person name="Lucey K."/>
            <person name="Ballor N.R."/>
            <person name="Ottesen E."/>
            <person name="Rosenthal R."/>
            <person name="Allen A."/>
            <person name="Leadbetter J.R."/>
            <person name="Paulsen I.T."/>
        </authorList>
    </citation>
    <scope>NUCLEOTIDE SEQUENCE [LARGE SCALE GENOMIC DNA]</scope>
    <source>
        <strain evidence="6">ATCC BAA-888 / DSM 13862 / ZAS-9</strain>
    </source>
</reference>
<keyword evidence="2" id="KW-0808">Transferase</keyword>
<dbReference type="InParanoid" id="F5YFF9"/>
<proteinExistence type="predicted"/>
<dbReference type="Pfam" id="PF10672">
    <property type="entry name" value="Methyltrans_SAM"/>
    <property type="match status" value="1"/>
</dbReference>
<dbReference type="AlphaFoldDB" id="F5YFF9"/>
<dbReference type="RefSeq" id="WP_015711804.1">
    <property type="nucleotide sequence ID" value="NC_015577.1"/>
</dbReference>
<keyword evidence="1" id="KW-0489">Methyltransferase</keyword>
<dbReference type="STRING" id="545695.TREAZ_0118"/>
<dbReference type="Proteomes" id="UP000009222">
    <property type="component" value="Chromosome"/>
</dbReference>
<evidence type="ECO:0000256" key="3">
    <source>
        <dbReference type="ARBA" id="ARBA00022691"/>
    </source>
</evidence>
<keyword evidence="6" id="KW-1185">Reference proteome</keyword>
<dbReference type="PANTHER" id="PTHR43042:SF3">
    <property type="entry name" value="RIBOSOMAL RNA LARGE SUBUNIT METHYLTRANSFERASE YWBD-RELATED"/>
    <property type="match status" value="1"/>
</dbReference>
<dbReference type="GO" id="GO:0008168">
    <property type="term" value="F:methyltransferase activity"/>
    <property type="evidence" value="ECO:0007669"/>
    <property type="project" value="UniProtKB-KW"/>
</dbReference>
<dbReference type="SUPFAM" id="SSF53335">
    <property type="entry name" value="S-adenosyl-L-methionine-dependent methyltransferases"/>
    <property type="match status" value="1"/>
</dbReference>
<dbReference type="Gene3D" id="3.30.750.80">
    <property type="entry name" value="RNA methyltransferase domain (HRMD) like"/>
    <property type="match status" value="1"/>
</dbReference>
<dbReference type="HOGENOM" id="CLU_014042_1_1_12"/>
<dbReference type="InterPro" id="IPR029063">
    <property type="entry name" value="SAM-dependent_MTases_sf"/>
</dbReference>
<dbReference type="eggNOG" id="COG1092">
    <property type="taxonomic scope" value="Bacteria"/>
</dbReference>
<organism evidence="5 6">
    <name type="scientific">Leadbettera azotonutricia (strain ATCC BAA-888 / DSM 13862 / ZAS-9)</name>
    <name type="common">Treponema azotonutricium</name>
    <dbReference type="NCBI Taxonomy" id="545695"/>
    <lineage>
        <taxon>Bacteria</taxon>
        <taxon>Pseudomonadati</taxon>
        <taxon>Spirochaetota</taxon>
        <taxon>Spirochaetia</taxon>
        <taxon>Spirochaetales</taxon>
        <taxon>Breznakiellaceae</taxon>
        <taxon>Leadbettera</taxon>
    </lineage>
</organism>